<evidence type="ECO:0000313" key="3">
    <source>
        <dbReference type="Proteomes" id="UP000186914"/>
    </source>
</evidence>
<dbReference type="OrthoDB" id="201100at2157"/>
<dbReference type="Pfam" id="PF24037">
    <property type="entry name" value="DUF7346"/>
    <property type="match status" value="1"/>
</dbReference>
<accession>A0A1N6Y5I2</accession>
<feature type="region of interest" description="Disordered" evidence="1">
    <location>
        <begin position="21"/>
        <end position="54"/>
    </location>
</feature>
<reference evidence="3" key="1">
    <citation type="submission" date="2017-01" db="EMBL/GenBank/DDBJ databases">
        <authorList>
            <person name="Varghese N."/>
            <person name="Submissions S."/>
        </authorList>
    </citation>
    <scope>NUCLEOTIDE SEQUENCE [LARGE SCALE GENOMIC DNA]</scope>
    <source>
        <strain evidence="3">CGMCC 1.7737</strain>
    </source>
</reference>
<dbReference type="Proteomes" id="UP000186914">
    <property type="component" value="Unassembled WGS sequence"/>
</dbReference>
<dbReference type="AlphaFoldDB" id="A0A1N6Y5I2"/>
<protein>
    <submittedName>
        <fullName evidence="2">Uncharacterized protein</fullName>
    </submittedName>
</protein>
<organism evidence="2 3">
    <name type="scientific">Haladaptatus litoreus</name>
    <dbReference type="NCBI Taxonomy" id="553468"/>
    <lineage>
        <taxon>Archaea</taxon>
        <taxon>Methanobacteriati</taxon>
        <taxon>Methanobacteriota</taxon>
        <taxon>Stenosarchaea group</taxon>
        <taxon>Halobacteria</taxon>
        <taxon>Halobacteriales</taxon>
        <taxon>Haladaptataceae</taxon>
        <taxon>Haladaptatus</taxon>
    </lineage>
</organism>
<keyword evidence="3" id="KW-1185">Reference proteome</keyword>
<proteinExistence type="predicted"/>
<dbReference type="RefSeq" id="WP_076429163.1">
    <property type="nucleotide sequence ID" value="NZ_FTNO01000001.1"/>
</dbReference>
<gene>
    <name evidence="2" type="ORF">SAMN05421858_1412</name>
</gene>
<sequence>MRTVRDESGARYLLLKQSGESSLVRDPQTGDESYLENDRLTPVEGESPLETAAKRVSSPARRILTAVHNDRALGLLVEFSDRGRLPVRELLSAYDLCESDLHGLLAEFRAAGLIQECRVAGERGYELTDVAIEGLNSLPEEFDQ</sequence>
<evidence type="ECO:0000256" key="1">
    <source>
        <dbReference type="SAM" id="MobiDB-lite"/>
    </source>
</evidence>
<dbReference type="EMBL" id="FTNO01000001">
    <property type="protein sequence ID" value="SIR09892.1"/>
    <property type="molecule type" value="Genomic_DNA"/>
</dbReference>
<dbReference type="SUPFAM" id="SSF46785">
    <property type="entry name" value="Winged helix' DNA-binding domain"/>
    <property type="match status" value="1"/>
</dbReference>
<name>A0A1N6Y5I2_9EURY</name>
<dbReference type="InterPro" id="IPR036390">
    <property type="entry name" value="WH_DNA-bd_sf"/>
</dbReference>
<evidence type="ECO:0000313" key="2">
    <source>
        <dbReference type="EMBL" id="SIR09892.1"/>
    </source>
</evidence>
<dbReference type="InterPro" id="IPR055770">
    <property type="entry name" value="DUF7346"/>
</dbReference>